<name>A0ABY1QEK5_9BACT</name>
<dbReference type="Proteomes" id="UP001158067">
    <property type="component" value="Unassembled WGS sequence"/>
</dbReference>
<sequence>MLDFDYSTYYADLVRSHSWQIQLPSGSENFFYEKGIVQGDSPEKRTRQRRIVRLRGFMVSERVLPAIPRERKLVGVYTKDFSNNACAVLSPKEWFPGEGVRLILPTFRLNLCVVRCRRRGVKCYEIALTLLSRHDADRSAFICDGRFLH</sequence>
<proteinExistence type="predicted"/>
<keyword evidence="2" id="KW-1185">Reference proteome</keyword>
<dbReference type="EMBL" id="FXUG01000011">
    <property type="protein sequence ID" value="SMP68338.1"/>
    <property type="molecule type" value="Genomic_DNA"/>
</dbReference>
<comment type="caution">
    <text evidence="1">The sequence shown here is derived from an EMBL/GenBank/DDBJ whole genome shotgun (WGS) entry which is preliminary data.</text>
</comment>
<evidence type="ECO:0000313" key="2">
    <source>
        <dbReference type="Proteomes" id="UP001158067"/>
    </source>
</evidence>
<reference evidence="1 2" key="1">
    <citation type="submission" date="2017-05" db="EMBL/GenBank/DDBJ databases">
        <authorList>
            <person name="Varghese N."/>
            <person name="Submissions S."/>
        </authorList>
    </citation>
    <scope>NUCLEOTIDE SEQUENCE [LARGE SCALE GENOMIC DNA]</scope>
    <source>
        <strain evidence="1 2">DSM 25457</strain>
    </source>
</reference>
<dbReference type="RefSeq" id="WP_283434014.1">
    <property type="nucleotide sequence ID" value="NZ_FXUG01000011.1"/>
</dbReference>
<accession>A0ABY1QEK5</accession>
<evidence type="ECO:0008006" key="3">
    <source>
        <dbReference type="Google" id="ProtNLM"/>
    </source>
</evidence>
<gene>
    <name evidence="1" type="ORF">SAMN06265222_11140</name>
</gene>
<organism evidence="1 2">
    <name type="scientific">Neorhodopirellula lusitana</name>
    <dbReference type="NCBI Taxonomy" id="445327"/>
    <lineage>
        <taxon>Bacteria</taxon>
        <taxon>Pseudomonadati</taxon>
        <taxon>Planctomycetota</taxon>
        <taxon>Planctomycetia</taxon>
        <taxon>Pirellulales</taxon>
        <taxon>Pirellulaceae</taxon>
        <taxon>Neorhodopirellula</taxon>
    </lineage>
</organism>
<protein>
    <recommendedName>
        <fullName evidence="3">PilZ domain-containing protein</fullName>
    </recommendedName>
</protein>
<evidence type="ECO:0000313" key="1">
    <source>
        <dbReference type="EMBL" id="SMP68338.1"/>
    </source>
</evidence>